<dbReference type="STRING" id="121719.APZ00_11820"/>
<dbReference type="Gene3D" id="3.40.50.1820">
    <property type="entry name" value="alpha/beta hydrolase"/>
    <property type="match status" value="1"/>
</dbReference>
<gene>
    <name evidence="2" type="ORF">APZ00_11820</name>
</gene>
<protein>
    <recommendedName>
        <fullName evidence="1">AB hydrolase-1 domain-containing protein</fullName>
    </recommendedName>
</protein>
<dbReference type="Pfam" id="PF00561">
    <property type="entry name" value="Abhydrolase_1"/>
    <property type="match status" value="1"/>
</dbReference>
<dbReference type="RefSeq" id="WP_058899018.1">
    <property type="nucleotide sequence ID" value="NZ_CP013068.1"/>
</dbReference>
<dbReference type="PRINTS" id="PR00111">
    <property type="entry name" value="ABHYDROLASE"/>
</dbReference>
<name>A0A0U3NDI6_9HYPH</name>
<dbReference type="AlphaFoldDB" id="A0A0U3NDI6"/>
<accession>A0A0U3NDI6</accession>
<keyword evidence="3" id="KW-1185">Reference proteome</keyword>
<feature type="domain" description="AB hydrolase-1" evidence="1">
    <location>
        <begin position="14"/>
        <end position="242"/>
    </location>
</feature>
<dbReference type="KEGG" id="pphr:APZ00_11820"/>
<evidence type="ECO:0000313" key="3">
    <source>
        <dbReference type="Proteomes" id="UP000064921"/>
    </source>
</evidence>
<dbReference type="PANTHER" id="PTHR43798">
    <property type="entry name" value="MONOACYLGLYCEROL LIPASE"/>
    <property type="match status" value="1"/>
</dbReference>
<reference evidence="2 3" key="1">
    <citation type="submission" date="2015-10" db="EMBL/GenBank/DDBJ databases">
        <title>The world's first case of liver abscess caused by Pannonibacter phragmitetus.</title>
        <authorList>
            <person name="Ming D."/>
            <person name="Wang M."/>
            <person name="Zhou Y."/>
            <person name="Jiang T."/>
            <person name="Hu S."/>
        </authorList>
    </citation>
    <scope>NUCLEOTIDE SEQUENCE [LARGE SCALE GENOMIC DNA]</scope>
    <source>
        <strain evidence="2 3">31801</strain>
    </source>
</reference>
<dbReference type="InterPro" id="IPR050266">
    <property type="entry name" value="AB_hydrolase_sf"/>
</dbReference>
<dbReference type="InterPro" id="IPR000073">
    <property type="entry name" value="AB_hydrolase_1"/>
</dbReference>
<dbReference type="Proteomes" id="UP000064921">
    <property type="component" value="Chromosome"/>
</dbReference>
<proteinExistence type="predicted"/>
<dbReference type="EMBL" id="CP013068">
    <property type="protein sequence ID" value="ALV27664.1"/>
    <property type="molecule type" value="Genomic_DNA"/>
</dbReference>
<sequence length="266" mass="29493">MTDLHFEADPAGHPPLLLVHGFLSSRNHWLANANLSRHFRLIRVDLPAHGKSPAPSDDLAYTPEAMTCALDRLRQHLGIERWFICGQSFGAGLTLRYALDYPERVIAQAFTNANAALRGAWDDARLAAHQARIDDLRENGRPALRRFAFHPCHARRFPEEIRKQLASDADNCDVEGIIRIMRMGTPRLSVIGRLSETQVPSLLINGLRERAFQPARDLALATLPGLQIADLDGGHSINIEQPEGFDSAVTRFFTACLAGADASHVR</sequence>
<organism evidence="2 3">
    <name type="scientific">Pannonibacter phragmitetus</name>
    <dbReference type="NCBI Taxonomy" id="121719"/>
    <lineage>
        <taxon>Bacteria</taxon>
        <taxon>Pseudomonadati</taxon>
        <taxon>Pseudomonadota</taxon>
        <taxon>Alphaproteobacteria</taxon>
        <taxon>Hyphomicrobiales</taxon>
        <taxon>Stappiaceae</taxon>
        <taxon>Pannonibacter</taxon>
    </lineage>
</organism>
<evidence type="ECO:0000259" key="1">
    <source>
        <dbReference type="Pfam" id="PF00561"/>
    </source>
</evidence>
<evidence type="ECO:0000313" key="2">
    <source>
        <dbReference type="EMBL" id="ALV27664.1"/>
    </source>
</evidence>
<dbReference type="InterPro" id="IPR029058">
    <property type="entry name" value="AB_hydrolase_fold"/>
</dbReference>
<dbReference type="SUPFAM" id="SSF53474">
    <property type="entry name" value="alpha/beta-Hydrolases"/>
    <property type="match status" value="1"/>
</dbReference>